<feature type="transmembrane region" description="Helical" evidence="1">
    <location>
        <begin position="172"/>
        <end position="201"/>
    </location>
</feature>
<feature type="transmembrane region" description="Helical" evidence="1">
    <location>
        <begin position="140"/>
        <end position="160"/>
    </location>
</feature>
<accession>A0ABV6JSI4</accession>
<keyword evidence="3" id="KW-1185">Reference proteome</keyword>
<name>A0ABV6JSI4_9PROT</name>
<proteinExistence type="predicted"/>
<evidence type="ECO:0000256" key="1">
    <source>
        <dbReference type="SAM" id="Phobius"/>
    </source>
</evidence>
<evidence type="ECO:0000313" key="3">
    <source>
        <dbReference type="Proteomes" id="UP001589865"/>
    </source>
</evidence>
<evidence type="ECO:0000313" key="2">
    <source>
        <dbReference type="EMBL" id="MFC0408693.1"/>
    </source>
</evidence>
<dbReference type="Proteomes" id="UP001589865">
    <property type="component" value="Unassembled WGS sequence"/>
</dbReference>
<feature type="transmembrane region" description="Helical" evidence="1">
    <location>
        <begin position="365"/>
        <end position="386"/>
    </location>
</feature>
<protein>
    <recommendedName>
        <fullName evidence="4">Glycosyltransferase RgtA/B/C/D-like domain-containing protein</fullName>
    </recommendedName>
</protein>
<keyword evidence="1" id="KW-0472">Membrane</keyword>
<feature type="transmembrane region" description="Helical" evidence="1">
    <location>
        <begin position="216"/>
        <end position="248"/>
    </location>
</feature>
<dbReference type="RefSeq" id="WP_377044452.1">
    <property type="nucleotide sequence ID" value="NZ_JBHLUN010000007.1"/>
</dbReference>
<sequence length="518" mass="54840">MSRPSGGGWRRVLPAVHPGVALLLVALALRLPGFGNPVLDVDEEFYLLVGDRLLHGALPFVDIWDRKPAGLFLIYAAIRLLGGTGILQYQLVATLSAAATATVIARIARRFAPGRGAILAGVAYLLWLDVLGGQGGQSPVFYNLPVALAALLTLGAVTGAPTPSRLRRQGCAVMLLTGLAMQIKYTAVFEGVFFGCALLLAARRGGAGPGRLAANAAAWIGCALLPTALVLGFFVAIGQGGAFAYANFVSIFQRSAPEDGSSLVRLGKMAAYLAPLAICAVLSRWPHRPAAIAARAEAAAAQGFVVAWAGASVAGVLVFGTYYNHYALPMLVPLAAAAAPLLATADPRRALRAAFAQPSAVTAGHALRLGFPLLALFAALVTGLVMHRHHLRNRGDGSQVRAIADYLRPRLHDCLFIFEGEPILYHLTGSCLATRYAFPSHLADAKEAGATGVVPEEEVARILGTRPEFVLSDDAPLPRSNRRSWAVALEALEQNYHPVLRVQVGKRQRVLYRRNDAG</sequence>
<comment type="caution">
    <text evidence="2">The sequence shown here is derived from an EMBL/GenBank/DDBJ whole genome shotgun (WGS) entry which is preliminary data.</text>
</comment>
<organism evidence="2 3">
    <name type="scientific">Roseomonas elaeocarpi</name>
    <dbReference type="NCBI Taxonomy" id="907779"/>
    <lineage>
        <taxon>Bacteria</taxon>
        <taxon>Pseudomonadati</taxon>
        <taxon>Pseudomonadota</taxon>
        <taxon>Alphaproteobacteria</taxon>
        <taxon>Acetobacterales</taxon>
        <taxon>Roseomonadaceae</taxon>
        <taxon>Roseomonas</taxon>
    </lineage>
</organism>
<evidence type="ECO:0008006" key="4">
    <source>
        <dbReference type="Google" id="ProtNLM"/>
    </source>
</evidence>
<feature type="transmembrane region" description="Helical" evidence="1">
    <location>
        <begin position="12"/>
        <end position="31"/>
    </location>
</feature>
<dbReference type="EMBL" id="JBHLUN010000007">
    <property type="protein sequence ID" value="MFC0408693.1"/>
    <property type="molecule type" value="Genomic_DNA"/>
</dbReference>
<keyword evidence="1" id="KW-1133">Transmembrane helix</keyword>
<keyword evidence="1" id="KW-0812">Transmembrane</keyword>
<gene>
    <name evidence="2" type="ORF">ACFFGY_10560</name>
</gene>
<feature type="transmembrane region" description="Helical" evidence="1">
    <location>
        <begin position="117"/>
        <end position="134"/>
    </location>
</feature>
<feature type="transmembrane region" description="Helical" evidence="1">
    <location>
        <begin position="299"/>
        <end position="319"/>
    </location>
</feature>
<reference evidence="2 3" key="1">
    <citation type="submission" date="2024-09" db="EMBL/GenBank/DDBJ databases">
        <authorList>
            <person name="Sun Q."/>
            <person name="Mori K."/>
        </authorList>
    </citation>
    <scope>NUCLEOTIDE SEQUENCE [LARGE SCALE GENOMIC DNA]</scope>
    <source>
        <strain evidence="2 3">TBRC 5777</strain>
    </source>
</reference>